<protein>
    <submittedName>
        <fullName evidence="1">DUF742 domain-containing protein</fullName>
    </submittedName>
</protein>
<dbReference type="EMBL" id="VLNY01000002">
    <property type="protein sequence ID" value="KAA0024279.1"/>
    <property type="molecule type" value="Genomic_DNA"/>
</dbReference>
<evidence type="ECO:0000313" key="1">
    <source>
        <dbReference type="EMBL" id="KAA0024279.1"/>
    </source>
</evidence>
<dbReference type="PANTHER" id="PTHR36221:SF1">
    <property type="entry name" value="DUF742 DOMAIN-CONTAINING PROTEIN"/>
    <property type="match status" value="1"/>
</dbReference>
<dbReference type="AlphaFoldDB" id="A0A5A7SFR3"/>
<dbReference type="OrthoDB" id="3296462at2"/>
<dbReference type="Proteomes" id="UP000322244">
    <property type="component" value="Unassembled WGS sequence"/>
</dbReference>
<comment type="caution">
    <text evidence="1">The sequence shown here is derived from an EMBL/GenBank/DDBJ whole genome shotgun (WGS) entry which is preliminary data.</text>
</comment>
<accession>A0A5A7SFR3</accession>
<evidence type="ECO:0000313" key="2">
    <source>
        <dbReference type="Proteomes" id="UP000322244"/>
    </source>
</evidence>
<reference evidence="1 2" key="1">
    <citation type="submission" date="2019-07" db="EMBL/GenBank/DDBJ databases">
        <title>Rhodococcus cavernicolus sp. nov., isolated from a cave.</title>
        <authorList>
            <person name="Lee S.D."/>
        </authorList>
    </citation>
    <scope>NUCLEOTIDE SEQUENCE [LARGE SCALE GENOMIC DNA]</scope>
    <source>
        <strain evidence="1 2">C1-24</strain>
    </source>
</reference>
<dbReference type="Pfam" id="PF05331">
    <property type="entry name" value="DUF742"/>
    <property type="match status" value="1"/>
</dbReference>
<name>A0A5A7SFR3_9NOCA</name>
<proteinExistence type="predicted"/>
<keyword evidence="2" id="KW-1185">Reference proteome</keyword>
<sequence>MNDQINRPDFEEPSMVRPYSLTSGRTRPAIEVALEALIQALPVTEDRRAELGNIEASILALSRQSPSVAEIAAKVGVPIGVARVIVADLVEAGLVRILATLQEDSSTSERRDLIERVLSGLRGI</sequence>
<dbReference type="PANTHER" id="PTHR36221">
    <property type="entry name" value="DUF742 DOMAIN-CONTAINING PROTEIN"/>
    <property type="match status" value="1"/>
</dbReference>
<organism evidence="1 2">
    <name type="scientific">Antrihabitans cavernicola</name>
    <dbReference type="NCBI Taxonomy" id="2495913"/>
    <lineage>
        <taxon>Bacteria</taxon>
        <taxon>Bacillati</taxon>
        <taxon>Actinomycetota</taxon>
        <taxon>Actinomycetes</taxon>
        <taxon>Mycobacteriales</taxon>
        <taxon>Nocardiaceae</taxon>
        <taxon>Antrihabitans</taxon>
    </lineage>
</organism>
<gene>
    <name evidence="1" type="ORF">FOY51_07020</name>
</gene>
<dbReference type="RefSeq" id="WP_149429439.1">
    <property type="nucleotide sequence ID" value="NZ_VLNY01000002.1"/>
</dbReference>
<dbReference type="InterPro" id="IPR007995">
    <property type="entry name" value="DUF742"/>
</dbReference>